<sequence>MSISEKKNGSLFSEEEAKSFQLNDLLKASAEGLGKGNLGNCYKAMVEGRAAVVVKKIRNLKPLSSEELTRQMHVIAHQKHPNLPLLLAYSYSKDEQLLVSEEGTGFHVGGAARLSIARGIARALKYLHTTTTNSKSVVPHGNLKSTNVLLDCNGMDLISDYGLSSLKAQSIAAQNLVSYKPPG</sequence>
<organism evidence="2">
    <name type="scientific">Populus alba</name>
    <name type="common">White poplar</name>
    <dbReference type="NCBI Taxonomy" id="43335"/>
    <lineage>
        <taxon>Eukaryota</taxon>
        <taxon>Viridiplantae</taxon>
        <taxon>Streptophyta</taxon>
        <taxon>Embryophyta</taxon>
        <taxon>Tracheophyta</taxon>
        <taxon>Spermatophyta</taxon>
        <taxon>Magnoliopsida</taxon>
        <taxon>eudicotyledons</taxon>
        <taxon>Gunneridae</taxon>
        <taxon>Pentapetalae</taxon>
        <taxon>rosids</taxon>
        <taxon>fabids</taxon>
        <taxon>Malpighiales</taxon>
        <taxon>Salicaceae</taxon>
        <taxon>Saliceae</taxon>
        <taxon>Populus</taxon>
    </lineage>
</organism>
<evidence type="ECO:0000313" key="2">
    <source>
        <dbReference type="EMBL" id="TKR84707.1"/>
    </source>
</evidence>
<dbReference type="InterPro" id="IPR011009">
    <property type="entry name" value="Kinase-like_dom_sf"/>
</dbReference>
<dbReference type="Gene3D" id="1.10.510.10">
    <property type="entry name" value="Transferase(Phosphotransferase) domain 1"/>
    <property type="match status" value="1"/>
</dbReference>
<dbReference type="Gene3D" id="3.30.200.20">
    <property type="entry name" value="Phosphorylase Kinase, domain 1"/>
    <property type="match status" value="1"/>
</dbReference>
<dbReference type="GO" id="GO:0005524">
    <property type="term" value="F:ATP binding"/>
    <property type="evidence" value="ECO:0007669"/>
    <property type="project" value="InterPro"/>
</dbReference>
<comment type="caution">
    <text evidence="2">The sequence shown here is derived from an EMBL/GenBank/DDBJ whole genome shotgun (WGS) entry which is preliminary data.</text>
</comment>
<evidence type="ECO:0000259" key="1">
    <source>
        <dbReference type="PROSITE" id="PS50011"/>
    </source>
</evidence>
<dbReference type="GO" id="GO:0004672">
    <property type="term" value="F:protein kinase activity"/>
    <property type="evidence" value="ECO:0007669"/>
    <property type="project" value="InterPro"/>
</dbReference>
<dbReference type="PANTHER" id="PTHR48007:SF43">
    <property type="entry name" value="POLLEN RECEPTOR-LIKE KINASE 4"/>
    <property type="match status" value="1"/>
</dbReference>
<dbReference type="SUPFAM" id="SSF56112">
    <property type="entry name" value="Protein kinase-like (PK-like)"/>
    <property type="match status" value="1"/>
</dbReference>
<reference evidence="2" key="1">
    <citation type="submission" date="2018-10" db="EMBL/GenBank/DDBJ databases">
        <title>Population genomic analysis revealed the cold adaptation of white poplar.</title>
        <authorList>
            <person name="Liu Y.-J."/>
        </authorList>
    </citation>
    <scope>NUCLEOTIDE SEQUENCE [LARGE SCALE GENOMIC DNA]</scope>
    <source>
        <strain evidence="2">PAL-ZL1</strain>
    </source>
</reference>
<proteinExistence type="predicted"/>
<dbReference type="PROSITE" id="PS50011">
    <property type="entry name" value="PROTEIN_KINASE_DOM"/>
    <property type="match status" value="1"/>
</dbReference>
<dbReference type="InterPro" id="IPR000719">
    <property type="entry name" value="Prot_kinase_dom"/>
</dbReference>
<name>A0A4U5NM18_POPAL</name>
<accession>A0A4U5NM18</accession>
<protein>
    <recommendedName>
        <fullName evidence="1">Protein kinase domain-containing protein</fullName>
    </recommendedName>
</protein>
<dbReference type="AlphaFoldDB" id="A0A4U5NM18"/>
<dbReference type="Pfam" id="PF00069">
    <property type="entry name" value="Pkinase"/>
    <property type="match status" value="1"/>
</dbReference>
<gene>
    <name evidence="2" type="ORF">D5086_0000254950</name>
</gene>
<feature type="domain" description="Protein kinase" evidence="1">
    <location>
        <begin position="27"/>
        <end position="183"/>
    </location>
</feature>
<dbReference type="EMBL" id="RCHU01000996">
    <property type="protein sequence ID" value="TKR84707.1"/>
    <property type="molecule type" value="Genomic_DNA"/>
</dbReference>
<dbReference type="InterPro" id="IPR046959">
    <property type="entry name" value="PRK1-6/SRF4-like"/>
</dbReference>
<dbReference type="PANTHER" id="PTHR48007">
    <property type="entry name" value="LEUCINE-RICH REPEAT RECEPTOR-LIKE PROTEIN KINASE PXC1"/>
    <property type="match status" value="1"/>
</dbReference>